<reference evidence="2 3" key="1">
    <citation type="submission" date="2020-05" db="EMBL/GenBank/DDBJ databases">
        <title>WGS assembly of Panicum virgatum.</title>
        <authorList>
            <person name="Lovell J.T."/>
            <person name="Jenkins J."/>
            <person name="Shu S."/>
            <person name="Juenger T.E."/>
            <person name="Schmutz J."/>
        </authorList>
    </citation>
    <scope>NUCLEOTIDE SEQUENCE [LARGE SCALE GENOMIC DNA]</scope>
    <source>
        <strain evidence="3">cv. AP13</strain>
    </source>
</reference>
<sequence length="291" mass="31726">MQRHPRAARRLRTVYRPPLVGNCFHRPPLVVPAAPPPVHDVAHRSTAAPSCQPGTIPRVLPRLAATSSDESLGGNVVTGHQLPARRVRHDVVGDARRPGSSGRISALQRRIRRGGLARARGPRGVGRHQPWEHDASSPSSFDDPHLDTPLMRGMHALPPRRAMTESTSTQLLPALAVDTRSSPACAVAPRADVPQVCAPREHVRAFAFVLATPWAPYFRLLRKVHTRLTPMPSSPIVRQGQAIAWHVAGGCAPHVFAALPARDRCSGICMALAIPAGLYFDQFHNTDRTWL</sequence>
<name>A0A8T0W276_PANVG</name>
<comment type="caution">
    <text evidence="2">The sequence shown here is derived from an EMBL/GenBank/DDBJ whole genome shotgun (WGS) entry which is preliminary data.</text>
</comment>
<evidence type="ECO:0000313" key="2">
    <source>
        <dbReference type="EMBL" id="KAG2640056.1"/>
    </source>
</evidence>
<dbReference type="Proteomes" id="UP000823388">
    <property type="component" value="Chromosome 2K"/>
</dbReference>
<keyword evidence="3" id="KW-1185">Reference proteome</keyword>
<dbReference type="EMBL" id="CM029039">
    <property type="protein sequence ID" value="KAG2640056.1"/>
    <property type="molecule type" value="Genomic_DNA"/>
</dbReference>
<evidence type="ECO:0000313" key="3">
    <source>
        <dbReference type="Proteomes" id="UP000823388"/>
    </source>
</evidence>
<protein>
    <submittedName>
        <fullName evidence="2">Uncharacterized protein</fullName>
    </submittedName>
</protein>
<gene>
    <name evidence="2" type="ORF">PVAP13_2KG066816</name>
</gene>
<proteinExistence type="predicted"/>
<accession>A0A8T0W276</accession>
<feature type="region of interest" description="Disordered" evidence="1">
    <location>
        <begin position="117"/>
        <end position="142"/>
    </location>
</feature>
<evidence type="ECO:0000256" key="1">
    <source>
        <dbReference type="SAM" id="MobiDB-lite"/>
    </source>
</evidence>
<dbReference type="AlphaFoldDB" id="A0A8T0W276"/>
<organism evidence="2 3">
    <name type="scientific">Panicum virgatum</name>
    <name type="common">Blackwell switchgrass</name>
    <dbReference type="NCBI Taxonomy" id="38727"/>
    <lineage>
        <taxon>Eukaryota</taxon>
        <taxon>Viridiplantae</taxon>
        <taxon>Streptophyta</taxon>
        <taxon>Embryophyta</taxon>
        <taxon>Tracheophyta</taxon>
        <taxon>Spermatophyta</taxon>
        <taxon>Magnoliopsida</taxon>
        <taxon>Liliopsida</taxon>
        <taxon>Poales</taxon>
        <taxon>Poaceae</taxon>
        <taxon>PACMAD clade</taxon>
        <taxon>Panicoideae</taxon>
        <taxon>Panicodae</taxon>
        <taxon>Paniceae</taxon>
        <taxon>Panicinae</taxon>
        <taxon>Panicum</taxon>
        <taxon>Panicum sect. Hiantes</taxon>
    </lineage>
</organism>